<dbReference type="Pfam" id="PF06629">
    <property type="entry name" value="MipA"/>
    <property type="match status" value="1"/>
</dbReference>
<evidence type="ECO:0000256" key="1">
    <source>
        <dbReference type="ARBA" id="ARBA00004442"/>
    </source>
</evidence>
<dbReference type="GO" id="GO:0009279">
    <property type="term" value="C:cell outer membrane"/>
    <property type="evidence" value="ECO:0007669"/>
    <property type="project" value="UniProtKB-SubCell"/>
</dbReference>
<gene>
    <name evidence="7" type="ORF">BCL79_1078</name>
</gene>
<evidence type="ECO:0000313" key="7">
    <source>
        <dbReference type="EMBL" id="RLK56683.1"/>
    </source>
</evidence>
<keyword evidence="3 6" id="KW-0732">Signal</keyword>
<dbReference type="EMBL" id="RCDC01000004">
    <property type="protein sequence ID" value="RLK56683.1"/>
    <property type="molecule type" value="Genomic_DNA"/>
</dbReference>
<evidence type="ECO:0000256" key="4">
    <source>
        <dbReference type="ARBA" id="ARBA00023136"/>
    </source>
</evidence>
<dbReference type="AlphaFoldDB" id="A0A498CI84"/>
<evidence type="ECO:0000313" key="8">
    <source>
        <dbReference type="Proteomes" id="UP000274786"/>
    </source>
</evidence>
<evidence type="ECO:0000256" key="5">
    <source>
        <dbReference type="ARBA" id="ARBA00023237"/>
    </source>
</evidence>
<evidence type="ECO:0000256" key="6">
    <source>
        <dbReference type="SAM" id="SignalP"/>
    </source>
</evidence>
<dbReference type="GO" id="GO:0009252">
    <property type="term" value="P:peptidoglycan biosynthetic process"/>
    <property type="evidence" value="ECO:0007669"/>
    <property type="project" value="TreeGrafter"/>
</dbReference>
<dbReference type="Proteomes" id="UP000274786">
    <property type="component" value="Unassembled WGS sequence"/>
</dbReference>
<feature type="signal peptide" evidence="6">
    <location>
        <begin position="1"/>
        <end position="41"/>
    </location>
</feature>
<evidence type="ECO:0000256" key="2">
    <source>
        <dbReference type="ARBA" id="ARBA00005722"/>
    </source>
</evidence>
<comment type="caution">
    <text evidence="7">The sequence shown here is derived from an EMBL/GenBank/DDBJ whole genome shotgun (WGS) entry which is preliminary data.</text>
</comment>
<feature type="chain" id="PRO_5019793939" evidence="6">
    <location>
        <begin position="42"/>
        <end position="273"/>
    </location>
</feature>
<evidence type="ECO:0000256" key="3">
    <source>
        <dbReference type="ARBA" id="ARBA00022729"/>
    </source>
</evidence>
<dbReference type="InterPro" id="IPR010583">
    <property type="entry name" value="MipA"/>
</dbReference>
<sequence>MTLRLFPLGRSMHVRFRSPRPSLPLFGLALASAFTAASAQAADAPEGARKSSIGIAVVALKAPYAGYDTDRLAAPIVSWEGRSFFFRGGSVGYRLHQTARSELALTASPYVMRFKRRDSHDPQLRQLDNRSLSGMLGVSWRHQAEWGVLQANAQAEVTGHGGGFSADARYAYPIPAGRVTFMPAVGVTYTSADLNDYYFGVSEREAARSGLARYSSGSGVSPYMDIAAVMPLGPRWTATASIRRTSLADAVRDSPMTRGDHMDTAALSLSYGF</sequence>
<accession>A0A498CI84</accession>
<reference evidence="7 8" key="1">
    <citation type="submission" date="2018-10" db="EMBL/GenBank/DDBJ databases">
        <title>Comparative analysis of microorganisms from saline springs in Andes Mountain Range, Colombia.</title>
        <authorList>
            <person name="Rubin E."/>
        </authorList>
    </citation>
    <scope>NUCLEOTIDE SEQUENCE [LARGE SCALE GENOMIC DNA]</scope>
    <source>
        <strain evidence="7 8">USBA GBX 843</strain>
    </source>
</reference>
<organism evidence="7 8">
    <name type="scientific">Stenotrophomonas rhizophila</name>
    <dbReference type="NCBI Taxonomy" id="216778"/>
    <lineage>
        <taxon>Bacteria</taxon>
        <taxon>Pseudomonadati</taxon>
        <taxon>Pseudomonadota</taxon>
        <taxon>Gammaproteobacteria</taxon>
        <taxon>Lysobacterales</taxon>
        <taxon>Lysobacteraceae</taxon>
        <taxon>Stenotrophomonas</taxon>
    </lineage>
</organism>
<comment type="subcellular location">
    <subcellularLocation>
        <location evidence="1">Cell outer membrane</location>
    </subcellularLocation>
</comment>
<comment type="similarity">
    <text evidence="2">Belongs to the MipA/OmpV family.</text>
</comment>
<protein>
    <submittedName>
        <fullName evidence="7">Outer membrane protein</fullName>
    </submittedName>
</protein>
<keyword evidence="5" id="KW-0998">Cell outer membrane</keyword>
<keyword evidence="4" id="KW-0472">Membrane</keyword>
<dbReference type="PANTHER" id="PTHR38776">
    <property type="entry name" value="MLTA-INTERACTING PROTEIN-RELATED"/>
    <property type="match status" value="1"/>
</dbReference>
<name>A0A498CI84_9GAMM</name>
<proteinExistence type="inferred from homology"/>
<dbReference type="PANTHER" id="PTHR38776:SF1">
    <property type="entry name" value="MLTA-INTERACTING PROTEIN-RELATED"/>
    <property type="match status" value="1"/>
</dbReference>